<comment type="caution">
    <text evidence="1">The sequence shown here is derived from an EMBL/GenBank/DDBJ whole genome shotgun (WGS) entry which is preliminary data.</text>
</comment>
<keyword evidence="2" id="KW-1185">Reference proteome</keyword>
<accession>A0A3M9MWX1</accession>
<dbReference type="AlphaFoldDB" id="A0A3M9MWX1"/>
<organism evidence="1 2">
    <name type="scientific">Rufibacter immobilis</name>
    <dbReference type="NCBI Taxonomy" id="1348778"/>
    <lineage>
        <taxon>Bacteria</taxon>
        <taxon>Pseudomonadati</taxon>
        <taxon>Bacteroidota</taxon>
        <taxon>Cytophagia</taxon>
        <taxon>Cytophagales</taxon>
        <taxon>Hymenobacteraceae</taxon>
        <taxon>Rufibacter</taxon>
    </lineage>
</organism>
<dbReference type="EMBL" id="RJJE01000009">
    <property type="protein sequence ID" value="RNI30019.1"/>
    <property type="molecule type" value="Genomic_DNA"/>
</dbReference>
<evidence type="ECO:0000313" key="1">
    <source>
        <dbReference type="EMBL" id="RNI30019.1"/>
    </source>
</evidence>
<protein>
    <submittedName>
        <fullName evidence="1">Uncharacterized protein</fullName>
    </submittedName>
</protein>
<proteinExistence type="predicted"/>
<gene>
    <name evidence="1" type="ORF">EFA69_10885</name>
</gene>
<dbReference type="Proteomes" id="UP000271010">
    <property type="component" value="Unassembled WGS sequence"/>
</dbReference>
<sequence>MPGKEVAIKQFRGYFFRISVKMNVLEVLFAAFGSMEAGNNGRRQKLFSARRFAFRGRFSKKSP</sequence>
<reference evidence="1 2" key="1">
    <citation type="submission" date="2018-11" db="EMBL/GenBank/DDBJ databases">
        <title>Rufibacter latericius sp. nov., isolated from water in Baiyang Lake.</title>
        <authorList>
            <person name="Yang Y."/>
        </authorList>
    </citation>
    <scope>NUCLEOTIDE SEQUENCE [LARGE SCALE GENOMIC DNA]</scope>
    <source>
        <strain evidence="1 2">MCC P1</strain>
    </source>
</reference>
<name>A0A3M9MWX1_9BACT</name>
<evidence type="ECO:0000313" key="2">
    <source>
        <dbReference type="Proteomes" id="UP000271010"/>
    </source>
</evidence>